<dbReference type="InterPro" id="IPR006373">
    <property type="entry name" value="VSA_Rifin"/>
</dbReference>
<dbReference type="AlphaFoldDB" id="W7FE48"/>
<dbReference type="EMBL" id="KE123610">
    <property type="protein sequence ID" value="EUR72736.1"/>
    <property type="molecule type" value="Genomic_DNA"/>
</dbReference>
<sequence length="99" mass="11506">MSNYDNDSEMKEVMQNFNKETEQRFYEYDKHMIKNRQKLAVKVEKICLKCGGILVKKITQAIAANERHAATKETTETTNTLMLEKTNKIAVLNVMHLNI</sequence>
<organism evidence="1 2">
    <name type="scientific">Plasmodium falciparum (isolate 7G8)</name>
    <dbReference type="NCBI Taxonomy" id="57266"/>
    <lineage>
        <taxon>Eukaryota</taxon>
        <taxon>Sar</taxon>
        <taxon>Alveolata</taxon>
        <taxon>Apicomplexa</taxon>
        <taxon>Aconoidasida</taxon>
        <taxon>Haemosporida</taxon>
        <taxon>Plasmodiidae</taxon>
        <taxon>Plasmodium</taxon>
        <taxon>Plasmodium (Laverania)</taxon>
    </lineage>
</organism>
<dbReference type="Proteomes" id="UP000030688">
    <property type="component" value="Unassembled WGS sequence"/>
</dbReference>
<protein>
    <submittedName>
        <fullName evidence="1">Uncharacterized protein</fullName>
    </submittedName>
</protein>
<accession>W7FE48</accession>
<evidence type="ECO:0000313" key="1">
    <source>
        <dbReference type="EMBL" id="EUR72736.1"/>
    </source>
</evidence>
<reference evidence="1 2" key="2">
    <citation type="submission" date="2013-02" db="EMBL/GenBank/DDBJ databases">
        <title>The Genome Sequence of Plasmodium falciparum 7G8.</title>
        <authorList>
            <consortium name="The Broad Institute Genome Sequencing Platform"/>
            <consortium name="The Broad Institute Genome Sequencing Center for Infectious Disease"/>
            <person name="Neafsey D."/>
            <person name="Cheeseman I."/>
            <person name="Volkman S."/>
            <person name="Adams J."/>
            <person name="Walker B."/>
            <person name="Young S.K."/>
            <person name="Zeng Q."/>
            <person name="Gargeya S."/>
            <person name="Fitzgerald M."/>
            <person name="Haas B."/>
            <person name="Abouelleil A."/>
            <person name="Alvarado L."/>
            <person name="Arachchi H.M."/>
            <person name="Berlin A.M."/>
            <person name="Chapman S.B."/>
            <person name="Dewar J."/>
            <person name="Goldberg J."/>
            <person name="Griggs A."/>
            <person name="Gujja S."/>
            <person name="Hansen M."/>
            <person name="Howarth C."/>
            <person name="Imamovic A."/>
            <person name="Larimer J."/>
            <person name="McCowan C."/>
            <person name="Murphy C."/>
            <person name="Neiman D."/>
            <person name="Pearson M."/>
            <person name="Priest M."/>
            <person name="Roberts A."/>
            <person name="Saif S."/>
            <person name="Shea T."/>
            <person name="Sisk P."/>
            <person name="Sykes S."/>
            <person name="Wortman J."/>
            <person name="Nusbaum C."/>
            <person name="Birren B."/>
        </authorList>
    </citation>
    <scope>NUCLEOTIDE SEQUENCE [LARGE SCALE GENOMIC DNA]</scope>
    <source>
        <strain evidence="1 2">7G8</strain>
    </source>
</reference>
<gene>
    <name evidence="1" type="ORF">PFBG_02311</name>
</gene>
<evidence type="ECO:0000313" key="2">
    <source>
        <dbReference type="Proteomes" id="UP000030688"/>
    </source>
</evidence>
<dbReference type="Pfam" id="PF02009">
    <property type="entry name" value="RIFIN"/>
    <property type="match status" value="1"/>
</dbReference>
<name>W7FE48_PLAF8</name>
<reference evidence="2" key="1">
    <citation type="submission" date="2007-11" db="EMBL/GenBank/DDBJ databases">
        <authorList>
            <consortium name="The Broad Institute Genome Sequencing Platform"/>
            <person name="Volkman S.K."/>
            <person name="Daily J.P."/>
            <person name="Sarr O."/>
            <person name="Ndiaye D."/>
            <person name="Ndir O."/>
            <person name="Mboup S."/>
            <person name="Lukens A."/>
            <person name="Stange-Thomann N."/>
            <person name="Mauceli E."/>
            <person name="Gnerre S."/>
            <person name="Jaffe D."/>
            <person name="Zainoun J."/>
            <person name="Wiegand R.C."/>
            <person name="Birren B."/>
            <person name="Galagan J."/>
            <person name="Lander E."/>
            <person name="Wirth D.F."/>
        </authorList>
    </citation>
    <scope>NUCLEOTIDE SEQUENCE [LARGE SCALE GENOMIC DNA]</scope>
    <source>
        <strain evidence="2">7G8</strain>
    </source>
</reference>
<proteinExistence type="predicted"/>